<keyword evidence="3" id="KW-0694">RNA-binding</keyword>
<dbReference type="InterPro" id="IPR014717">
    <property type="entry name" value="Transl_elong_EF1B/ribsomal_bS6"/>
</dbReference>
<protein>
    <recommendedName>
        <fullName evidence="2 3">Small ribosomal subunit protein bS6</fullName>
    </recommendedName>
</protein>
<comment type="similarity">
    <text evidence="1 3">Belongs to the bacterial ribosomal protein bS6 family.</text>
</comment>
<dbReference type="SUPFAM" id="SSF54995">
    <property type="entry name" value="Ribosomal protein S6"/>
    <property type="match status" value="1"/>
</dbReference>
<gene>
    <name evidence="3" type="primary">rpsF</name>
    <name evidence="5" type="ORF">A2Z53_01010</name>
</gene>
<keyword evidence="3" id="KW-0689">Ribosomal protein</keyword>
<proteinExistence type="inferred from homology"/>
<feature type="compositionally biased region" description="Basic and acidic residues" evidence="4">
    <location>
        <begin position="112"/>
        <end position="132"/>
    </location>
</feature>
<dbReference type="GO" id="GO:0005840">
    <property type="term" value="C:ribosome"/>
    <property type="evidence" value="ECO:0007669"/>
    <property type="project" value="UniProtKB-KW"/>
</dbReference>
<feature type="region of interest" description="Disordered" evidence="4">
    <location>
        <begin position="111"/>
        <end position="132"/>
    </location>
</feature>
<dbReference type="InterPro" id="IPR020814">
    <property type="entry name" value="Ribosomal_S6_plastid/chlpt"/>
</dbReference>
<comment type="caution">
    <text evidence="5">The sequence shown here is derived from an EMBL/GenBank/DDBJ whole genome shotgun (WGS) entry which is preliminary data.</text>
</comment>
<dbReference type="AlphaFoldDB" id="A0A1F5VK02"/>
<dbReference type="Proteomes" id="UP000177451">
    <property type="component" value="Unassembled WGS sequence"/>
</dbReference>
<evidence type="ECO:0000256" key="1">
    <source>
        <dbReference type="ARBA" id="ARBA00009512"/>
    </source>
</evidence>
<organism evidence="5 6">
    <name type="scientific">Candidatus Giovannonibacteria bacterium RIFCSPHIGHO2_02_42_15</name>
    <dbReference type="NCBI Taxonomy" id="1798329"/>
    <lineage>
        <taxon>Bacteria</taxon>
        <taxon>Candidatus Giovannoniibacteriota</taxon>
    </lineage>
</organism>
<dbReference type="InterPro" id="IPR000529">
    <property type="entry name" value="Ribosomal_bS6"/>
</dbReference>
<dbReference type="Pfam" id="PF01250">
    <property type="entry name" value="Ribosomal_S6"/>
    <property type="match status" value="1"/>
</dbReference>
<name>A0A1F5VK02_9BACT</name>
<reference evidence="5 6" key="1">
    <citation type="journal article" date="2016" name="Nat. Commun.">
        <title>Thousands of microbial genomes shed light on interconnected biogeochemical processes in an aquifer system.</title>
        <authorList>
            <person name="Anantharaman K."/>
            <person name="Brown C.T."/>
            <person name="Hug L.A."/>
            <person name="Sharon I."/>
            <person name="Castelle C.J."/>
            <person name="Probst A.J."/>
            <person name="Thomas B.C."/>
            <person name="Singh A."/>
            <person name="Wilkins M.J."/>
            <person name="Karaoz U."/>
            <person name="Brodie E.L."/>
            <person name="Williams K.H."/>
            <person name="Hubbard S.S."/>
            <person name="Banfield J.F."/>
        </authorList>
    </citation>
    <scope>NUCLEOTIDE SEQUENCE [LARGE SCALE GENOMIC DNA]</scope>
</reference>
<evidence type="ECO:0000256" key="4">
    <source>
        <dbReference type="SAM" id="MobiDB-lite"/>
    </source>
</evidence>
<evidence type="ECO:0000313" key="6">
    <source>
        <dbReference type="Proteomes" id="UP000177451"/>
    </source>
</evidence>
<evidence type="ECO:0000256" key="2">
    <source>
        <dbReference type="ARBA" id="ARBA00035294"/>
    </source>
</evidence>
<keyword evidence="3" id="KW-0699">rRNA-binding</keyword>
<dbReference type="GO" id="GO:0006412">
    <property type="term" value="P:translation"/>
    <property type="evidence" value="ECO:0007669"/>
    <property type="project" value="UniProtKB-UniRule"/>
</dbReference>
<evidence type="ECO:0000256" key="3">
    <source>
        <dbReference type="HAMAP-Rule" id="MF_00360"/>
    </source>
</evidence>
<sequence length="143" mass="16816">MFIRFQKIGMPDESKLYEITFFLSPKIENPDEVVDSIRKQIEDKKGIIVSNSRPDKRRTAYLIDKEREGIFGCIRFMIRPGEIKNLNENISGKTEVMRFFIVKGEEANPEPWRGRETRIRRPQEQKAQDIESIDKKLEEILGS</sequence>
<accession>A0A1F5VK02</accession>
<dbReference type="Gene3D" id="3.30.70.60">
    <property type="match status" value="1"/>
</dbReference>
<dbReference type="EMBL" id="MFHH01000054">
    <property type="protein sequence ID" value="OGF63762.1"/>
    <property type="molecule type" value="Genomic_DNA"/>
</dbReference>
<dbReference type="GO" id="GO:0003735">
    <property type="term" value="F:structural constituent of ribosome"/>
    <property type="evidence" value="ECO:0007669"/>
    <property type="project" value="InterPro"/>
</dbReference>
<dbReference type="GO" id="GO:1990904">
    <property type="term" value="C:ribonucleoprotein complex"/>
    <property type="evidence" value="ECO:0007669"/>
    <property type="project" value="UniProtKB-KW"/>
</dbReference>
<keyword evidence="3" id="KW-0687">Ribonucleoprotein</keyword>
<comment type="function">
    <text evidence="3">Binds together with bS18 to 16S ribosomal RNA.</text>
</comment>
<dbReference type="GO" id="GO:0019843">
    <property type="term" value="F:rRNA binding"/>
    <property type="evidence" value="ECO:0007669"/>
    <property type="project" value="UniProtKB-UniRule"/>
</dbReference>
<dbReference type="InterPro" id="IPR035980">
    <property type="entry name" value="Ribosomal_bS6_sf"/>
</dbReference>
<evidence type="ECO:0000313" key="5">
    <source>
        <dbReference type="EMBL" id="OGF63762.1"/>
    </source>
</evidence>
<dbReference type="HAMAP" id="MF_00360">
    <property type="entry name" value="Ribosomal_bS6"/>
    <property type="match status" value="1"/>
</dbReference>